<dbReference type="GO" id="GO:0051604">
    <property type="term" value="P:protein maturation"/>
    <property type="evidence" value="ECO:0007669"/>
    <property type="project" value="UniProtKB-UniRule"/>
</dbReference>
<keyword evidence="4" id="KW-1185">Reference proteome</keyword>
<dbReference type="OrthoDB" id="342900at2759"/>
<keyword evidence="1" id="KW-0227">DNA damage</keyword>
<sequence>MDNPFPELARQFVESTSDSQDQQIAIEAARLLQVSDSPPQAFNNFITAPREYIQAGDDENQITRAKAYSFLASTIGHLPHHFLLARQVNFLVPFFVSVYSNDVRGGVAAATDALIHLSAHDSFTPRVAIEVLEGIPKLGDDFKKQDSKTRLRIYRLIHLLLQSPAVIMEVERAFGQNISFFSELLKAVQVERDATCLMEWFKIIELFLTVYNPAPELTSDIFELFSASYFPISIRNSAHPSGITTKDLKQALRNCFTAHNRLAEHSIPFLLEKLNSGEVSKAEIKLDILNTLEACITRYTRADTCIVPHVDAIWTNLKFEVRNGEVDSTIAATIDVLRSLAKKLNGTDLVRYCSSVQQDCTDDLKNNNFTAQAGKLLLSALSAKAESFGIMVSPTLNSVMNELRHASSEKHTQKLLSLAGSIINIRSQLRPNHMEASTDVEAFEHTAAVFKALYNPLRQTMTRSLHANADDDTLLTGTEAAKALASLLVQGAIGPSGPWLLDHASIASAISELLDSYKFIVTHPDQIAEPRRNSLQVVHDDLQRGLQHCFVSHPAMLPVILERIFTVVHDLLDKEAFGWERSVETLLRDAASISTDIAMPENYNVTRYVTFLSMLLSSMERALKRYQPDAWTYHIIAAQEAWIYMIKAWEDLSQENGCPKFAAKDLANIPSDPRFQWDQWVPRLRRRYPDLPIIQDESAVVWEEDTGVEEMSVTTMASCDENDPGQLIDQSLADIHRLGLYFVRELYRSITEVVPETQRTAISTITRYVAIQLIKQFTATRKSKKAEEDQFLITLSEYTKAVVSKLHVRHQLDLFLADEVVALFHSNEVIDPDNFRLTRNTEHIANLEGFQVRSCLMPMPMPRLEEFLSQKMENLRCPPIFPINGLSKGRILTLSYGIFAPLQSYPNSGAPGSVDGAFGPWVEKSIAHRLLIAGLIGLEHPKDSVVEGYLFAMLASLGNKFQVESMIPVSTMIPTFLKFLADPVLNGYDLADERWSRIQANLGEANNQGNFTGKFNKDGRVLLAHRVLAILAGMLRRPKSPGQLTPEMRETWKYVDAVPRDPVLGHKMARAMEVLFTKNDALKPELHSHISPLWLQRAYTLFVESWIDSALPKTDERVPATNCTIAALGALINMPMAIWEDRTDDILKMCLCVMTSLPMGPDLARAVQLLKTIHDEDPEAVEPFLDSVIVDCVKVLRLDEDCSVPDWLPGDFQEEDESEAAIGHAKLACVSLLGAIAVKQDRTKLRSRAPLICRELRQASAMNIREVRQATIKARQAWEDVLFDRPARQ</sequence>
<dbReference type="GO" id="GO:0016226">
    <property type="term" value="P:iron-sulfur cluster assembly"/>
    <property type="evidence" value="ECO:0007669"/>
    <property type="project" value="UniProtKB-UniRule"/>
</dbReference>
<comment type="similarity">
    <text evidence="1">Belongs to the MET18/MMS19 family.</text>
</comment>
<keyword evidence="1" id="KW-0234">DNA repair</keyword>
<protein>
    <recommendedName>
        <fullName evidence="1">MMS19 nucleotide excision repair protein</fullName>
    </recommendedName>
</protein>
<evidence type="ECO:0000259" key="2">
    <source>
        <dbReference type="Pfam" id="PF14500"/>
    </source>
</evidence>
<reference evidence="3" key="1">
    <citation type="journal article" date="2021" name="Nat. Commun.">
        <title>Genetic determinants of endophytism in the Arabidopsis root mycobiome.</title>
        <authorList>
            <person name="Mesny F."/>
            <person name="Miyauchi S."/>
            <person name="Thiergart T."/>
            <person name="Pickel B."/>
            <person name="Atanasova L."/>
            <person name="Karlsson M."/>
            <person name="Huettel B."/>
            <person name="Barry K.W."/>
            <person name="Haridas S."/>
            <person name="Chen C."/>
            <person name="Bauer D."/>
            <person name="Andreopoulos W."/>
            <person name="Pangilinan J."/>
            <person name="LaButti K."/>
            <person name="Riley R."/>
            <person name="Lipzen A."/>
            <person name="Clum A."/>
            <person name="Drula E."/>
            <person name="Henrissat B."/>
            <person name="Kohler A."/>
            <person name="Grigoriev I.V."/>
            <person name="Martin F.M."/>
            <person name="Hacquard S."/>
        </authorList>
    </citation>
    <scope>NUCLEOTIDE SEQUENCE</scope>
    <source>
        <strain evidence="3">MPI-CAGE-AT-0016</strain>
    </source>
</reference>
<dbReference type="PANTHER" id="PTHR12891">
    <property type="entry name" value="DNA REPAIR/TRANSCRIPTION PROTEIN MET18/MMS19"/>
    <property type="match status" value="1"/>
</dbReference>
<evidence type="ECO:0000313" key="3">
    <source>
        <dbReference type="EMBL" id="KAH7359438.1"/>
    </source>
</evidence>
<dbReference type="InterPro" id="IPR016024">
    <property type="entry name" value="ARM-type_fold"/>
</dbReference>
<gene>
    <name evidence="3" type="ORF">B0T11DRAFT_115157</name>
</gene>
<dbReference type="GO" id="GO:0006281">
    <property type="term" value="P:DNA repair"/>
    <property type="evidence" value="ECO:0007669"/>
    <property type="project" value="UniProtKB-UniRule"/>
</dbReference>
<organism evidence="3 4">
    <name type="scientific">Plectosphaerella cucumerina</name>
    <dbReference type="NCBI Taxonomy" id="40658"/>
    <lineage>
        <taxon>Eukaryota</taxon>
        <taxon>Fungi</taxon>
        <taxon>Dikarya</taxon>
        <taxon>Ascomycota</taxon>
        <taxon>Pezizomycotina</taxon>
        <taxon>Sordariomycetes</taxon>
        <taxon>Hypocreomycetidae</taxon>
        <taxon>Glomerellales</taxon>
        <taxon>Plectosphaerellaceae</taxon>
        <taxon>Plectosphaerella</taxon>
    </lineage>
</organism>
<evidence type="ECO:0000256" key="1">
    <source>
        <dbReference type="RuleBase" id="RU367072"/>
    </source>
</evidence>
<dbReference type="SUPFAM" id="SSF48371">
    <property type="entry name" value="ARM repeat"/>
    <property type="match status" value="1"/>
</dbReference>
<dbReference type="InterPro" id="IPR039920">
    <property type="entry name" value="MMS19"/>
</dbReference>
<dbReference type="PANTHER" id="PTHR12891:SF0">
    <property type="entry name" value="MMS19 NUCLEOTIDE EXCISION REPAIR PROTEIN HOMOLOG"/>
    <property type="match status" value="1"/>
</dbReference>
<dbReference type="Gene3D" id="1.25.10.10">
    <property type="entry name" value="Leucine-rich Repeat Variant"/>
    <property type="match status" value="1"/>
</dbReference>
<proteinExistence type="inferred from homology"/>
<feature type="domain" description="MMS19 N-terminal" evidence="2">
    <location>
        <begin position="58"/>
        <end position="321"/>
    </location>
</feature>
<dbReference type="Pfam" id="PF14500">
    <property type="entry name" value="MMS19_N"/>
    <property type="match status" value="1"/>
</dbReference>
<dbReference type="GO" id="GO:0097361">
    <property type="term" value="C:cytosolic [4Fe-4S] assembly targeting complex"/>
    <property type="evidence" value="ECO:0007669"/>
    <property type="project" value="UniProtKB-UniRule"/>
</dbReference>
<comment type="function">
    <text evidence="1">Key component of the cytosolic iron-sulfur protein assembly (CIA) complex, a multiprotein complex that mediates the incorporation of iron-sulfur cluster into apoproteins specifically involved in DNA metabolism and genomic integrity. In the CIA complex, MMS19 acts as an adapter between early-acting CIA components and a subset of cellular target iron-sulfur proteins.</text>
</comment>
<dbReference type="InterPro" id="IPR029240">
    <property type="entry name" value="MMS19_N"/>
</dbReference>
<comment type="subcellular location">
    <subcellularLocation>
        <location evidence="1">Nucleus</location>
    </subcellularLocation>
</comment>
<name>A0A8K0TH35_9PEZI</name>
<accession>A0A8K0TH35</accession>
<comment type="caution">
    <text evidence="3">The sequence shown here is derived from an EMBL/GenBank/DDBJ whole genome shotgun (WGS) entry which is preliminary data.</text>
</comment>
<dbReference type="Proteomes" id="UP000813385">
    <property type="component" value="Unassembled WGS sequence"/>
</dbReference>
<dbReference type="GO" id="GO:0005634">
    <property type="term" value="C:nucleus"/>
    <property type="evidence" value="ECO:0007669"/>
    <property type="project" value="UniProtKB-SubCell"/>
</dbReference>
<dbReference type="EMBL" id="JAGPXD010000004">
    <property type="protein sequence ID" value="KAH7359438.1"/>
    <property type="molecule type" value="Genomic_DNA"/>
</dbReference>
<evidence type="ECO:0000313" key="4">
    <source>
        <dbReference type="Proteomes" id="UP000813385"/>
    </source>
</evidence>
<keyword evidence="1" id="KW-0539">Nucleus</keyword>
<dbReference type="InterPro" id="IPR011989">
    <property type="entry name" value="ARM-like"/>
</dbReference>